<protein>
    <submittedName>
        <fullName evidence="1">Uncharacterized protein</fullName>
    </submittedName>
</protein>
<reference evidence="1 2" key="1">
    <citation type="submission" date="2020-08" db="EMBL/GenBank/DDBJ databases">
        <title>Bridging the membrane lipid divide: bacteria of the FCB group superphylum have the potential to synthesize archaeal ether lipids.</title>
        <authorList>
            <person name="Villanueva L."/>
            <person name="Von Meijenfeldt F.A.B."/>
            <person name="Westbye A.B."/>
            <person name="Yadav S."/>
            <person name="Hopmans E.C."/>
            <person name="Dutilh B.E."/>
            <person name="Sinninghe Damste J.S."/>
        </authorList>
    </citation>
    <scope>NUCLEOTIDE SEQUENCE [LARGE SCALE GENOMIC DNA]</scope>
    <source>
        <strain evidence="1">NIOZ-UU47</strain>
    </source>
</reference>
<organism evidence="1 2">
    <name type="scientific">Candidatus Desulfobia pelagia</name>
    <dbReference type="NCBI Taxonomy" id="2841692"/>
    <lineage>
        <taxon>Bacteria</taxon>
        <taxon>Pseudomonadati</taxon>
        <taxon>Thermodesulfobacteriota</taxon>
        <taxon>Desulfobulbia</taxon>
        <taxon>Desulfobulbales</taxon>
        <taxon>Desulfobulbaceae</taxon>
        <taxon>Candidatus Desulfobia</taxon>
    </lineage>
</organism>
<dbReference type="Proteomes" id="UP000614424">
    <property type="component" value="Unassembled WGS sequence"/>
</dbReference>
<evidence type="ECO:0000313" key="2">
    <source>
        <dbReference type="Proteomes" id="UP000614424"/>
    </source>
</evidence>
<name>A0A8J6NEP5_9BACT</name>
<gene>
    <name evidence="1" type="ORF">H8E41_10055</name>
</gene>
<comment type="caution">
    <text evidence="1">The sequence shown here is derived from an EMBL/GenBank/DDBJ whole genome shotgun (WGS) entry which is preliminary data.</text>
</comment>
<sequence>MIFQNNYNHFKKKMVCFKSSSGGDSYDAAYNARMATIAESQELMAEEYFDFWESDYKPMEQAEIAANMELIPSETELSLAQNEAELSLLPGQTALTAAQTEAAMAETKAWTPVMSSFYSESLNGVDVESEANKAAADAAQSFAGSESSLSRSLAKMGVDPSSGAYAGLSNANSLEQAKTIAGAKTQARSDAEDTNYQRLTTAMGYGG</sequence>
<proteinExistence type="predicted"/>
<dbReference type="EMBL" id="JACNJZ010000139">
    <property type="protein sequence ID" value="MBC8318237.1"/>
    <property type="molecule type" value="Genomic_DNA"/>
</dbReference>
<evidence type="ECO:0000313" key="1">
    <source>
        <dbReference type="EMBL" id="MBC8318237.1"/>
    </source>
</evidence>
<accession>A0A8J6NEP5</accession>
<dbReference type="AlphaFoldDB" id="A0A8J6NEP5"/>